<dbReference type="AlphaFoldDB" id="A0A7W5YED9"/>
<dbReference type="RefSeq" id="WP_183697471.1">
    <property type="nucleotide sequence ID" value="NZ_JACICA010000009.1"/>
</dbReference>
<dbReference type="Proteomes" id="UP000541425">
    <property type="component" value="Unassembled WGS sequence"/>
</dbReference>
<organism evidence="1 2">
    <name type="scientific">Alloprevotella rava</name>
    <dbReference type="NCBI Taxonomy" id="671218"/>
    <lineage>
        <taxon>Bacteria</taxon>
        <taxon>Pseudomonadati</taxon>
        <taxon>Bacteroidota</taxon>
        <taxon>Bacteroidia</taxon>
        <taxon>Bacteroidales</taxon>
        <taxon>Prevotellaceae</taxon>
        <taxon>Alloprevotella</taxon>
    </lineage>
</organism>
<gene>
    <name evidence="1" type="ORF">FHS60_001749</name>
</gene>
<sequence>MSEWFQCTVKYEKTMENGQQKKVTEPYLVDAISFTEAERRIIEEISPFMSGSFEVSDIKRAHFAEIFESTDDSADRFFKAKLVFVTLDEKSGKEKKTTQQVLIQAADLRDGIKRLDEGMKGSMMDYTIASVQETTIMDVYHYQQSAPGGMIKVDKPEFEE</sequence>
<evidence type="ECO:0000313" key="2">
    <source>
        <dbReference type="Proteomes" id="UP000541425"/>
    </source>
</evidence>
<proteinExistence type="predicted"/>
<dbReference type="EMBL" id="JACICA010000009">
    <property type="protein sequence ID" value="MBB3703269.1"/>
    <property type="molecule type" value="Genomic_DNA"/>
</dbReference>
<protein>
    <recommendedName>
        <fullName evidence="3">DUF4494 domain-containing protein</fullName>
    </recommendedName>
</protein>
<accession>A0A7W5YED9</accession>
<dbReference type="Pfam" id="PF14902">
    <property type="entry name" value="DUF4494"/>
    <property type="match status" value="1"/>
</dbReference>
<evidence type="ECO:0000313" key="1">
    <source>
        <dbReference type="EMBL" id="MBB3703269.1"/>
    </source>
</evidence>
<evidence type="ECO:0008006" key="3">
    <source>
        <dbReference type="Google" id="ProtNLM"/>
    </source>
</evidence>
<dbReference type="InterPro" id="IPR027848">
    <property type="entry name" value="DUF4494"/>
</dbReference>
<comment type="caution">
    <text evidence="1">The sequence shown here is derived from an EMBL/GenBank/DDBJ whole genome shotgun (WGS) entry which is preliminary data.</text>
</comment>
<name>A0A7W5YED9_9BACT</name>
<reference evidence="1 2" key="1">
    <citation type="submission" date="2020-08" db="EMBL/GenBank/DDBJ databases">
        <title>Genomic Encyclopedia of Type Strains, Phase IV (KMG-IV): sequencing the most valuable type-strain genomes for metagenomic binning, comparative biology and taxonomic classification.</title>
        <authorList>
            <person name="Goeker M."/>
        </authorList>
    </citation>
    <scope>NUCLEOTIDE SEQUENCE [LARGE SCALE GENOMIC DNA]</scope>
    <source>
        <strain evidence="1 2">DSM 22548</strain>
    </source>
</reference>